<organism evidence="1 2">
    <name type="scientific">Pluteus cervinus</name>
    <dbReference type="NCBI Taxonomy" id="181527"/>
    <lineage>
        <taxon>Eukaryota</taxon>
        <taxon>Fungi</taxon>
        <taxon>Dikarya</taxon>
        <taxon>Basidiomycota</taxon>
        <taxon>Agaricomycotina</taxon>
        <taxon>Agaricomycetes</taxon>
        <taxon>Agaricomycetidae</taxon>
        <taxon>Agaricales</taxon>
        <taxon>Pluteineae</taxon>
        <taxon>Pluteaceae</taxon>
        <taxon>Pluteus</taxon>
    </lineage>
</organism>
<dbReference type="Proteomes" id="UP000308600">
    <property type="component" value="Unassembled WGS sequence"/>
</dbReference>
<dbReference type="EMBL" id="ML208329">
    <property type="protein sequence ID" value="TFK69521.1"/>
    <property type="molecule type" value="Genomic_DNA"/>
</dbReference>
<gene>
    <name evidence="1" type="ORF">BDN72DRAFT_796412</name>
</gene>
<evidence type="ECO:0000313" key="2">
    <source>
        <dbReference type="Proteomes" id="UP000308600"/>
    </source>
</evidence>
<keyword evidence="2" id="KW-1185">Reference proteome</keyword>
<accession>A0ACD3AV80</accession>
<reference evidence="1 2" key="1">
    <citation type="journal article" date="2019" name="Nat. Ecol. Evol.">
        <title>Megaphylogeny resolves global patterns of mushroom evolution.</title>
        <authorList>
            <person name="Varga T."/>
            <person name="Krizsan K."/>
            <person name="Foldi C."/>
            <person name="Dima B."/>
            <person name="Sanchez-Garcia M."/>
            <person name="Sanchez-Ramirez S."/>
            <person name="Szollosi G.J."/>
            <person name="Szarkandi J.G."/>
            <person name="Papp V."/>
            <person name="Albert L."/>
            <person name="Andreopoulos W."/>
            <person name="Angelini C."/>
            <person name="Antonin V."/>
            <person name="Barry K.W."/>
            <person name="Bougher N.L."/>
            <person name="Buchanan P."/>
            <person name="Buyck B."/>
            <person name="Bense V."/>
            <person name="Catcheside P."/>
            <person name="Chovatia M."/>
            <person name="Cooper J."/>
            <person name="Damon W."/>
            <person name="Desjardin D."/>
            <person name="Finy P."/>
            <person name="Geml J."/>
            <person name="Haridas S."/>
            <person name="Hughes K."/>
            <person name="Justo A."/>
            <person name="Karasinski D."/>
            <person name="Kautmanova I."/>
            <person name="Kiss B."/>
            <person name="Kocsube S."/>
            <person name="Kotiranta H."/>
            <person name="LaButti K.M."/>
            <person name="Lechner B.E."/>
            <person name="Liimatainen K."/>
            <person name="Lipzen A."/>
            <person name="Lukacs Z."/>
            <person name="Mihaltcheva S."/>
            <person name="Morgado L.N."/>
            <person name="Niskanen T."/>
            <person name="Noordeloos M.E."/>
            <person name="Ohm R.A."/>
            <person name="Ortiz-Santana B."/>
            <person name="Ovrebo C."/>
            <person name="Racz N."/>
            <person name="Riley R."/>
            <person name="Savchenko A."/>
            <person name="Shiryaev A."/>
            <person name="Soop K."/>
            <person name="Spirin V."/>
            <person name="Szebenyi C."/>
            <person name="Tomsovsky M."/>
            <person name="Tulloss R.E."/>
            <person name="Uehling J."/>
            <person name="Grigoriev I.V."/>
            <person name="Vagvolgyi C."/>
            <person name="Papp T."/>
            <person name="Martin F.M."/>
            <person name="Miettinen O."/>
            <person name="Hibbett D.S."/>
            <person name="Nagy L.G."/>
        </authorList>
    </citation>
    <scope>NUCLEOTIDE SEQUENCE [LARGE SCALE GENOMIC DNA]</scope>
    <source>
        <strain evidence="1 2">NL-1719</strain>
    </source>
</reference>
<sequence>MNRTLLKTSPRRLLGRYNIIPYDIFRTQNGPKVALRDYEVQKRLGRRSYDLHVGPGGMVQPSFGANFNGPNGCSVRPKGLNLDEIVDTFGGTGLIYRLGEGVHLPEDLILLHEHTDHHALQCTRPMTLDELNRKLTDLFTNHAERMCPEDFFVRYGTV</sequence>
<proteinExistence type="predicted"/>
<protein>
    <submittedName>
        <fullName evidence="1">Uncharacterized protein</fullName>
    </submittedName>
</protein>
<evidence type="ECO:0000313" key="1">
    <source>
        <dbReference type="EMBL" id="TFK69521.1"/>
    </source>
</evidence>
<name>A0ACD3AV80_9AGAR</name>